<evidence type="ECO:0000256" key="5">
    <source>
        <dbReference type="ARBA" id="ARBA00023315"/>
    </source>
</evidence>
<dbReference type="Gene3D" id="2.160.10.10">
    <property type="entry name" value="Hexapeptide repeat proteins"/>
    <property type="match status" value="1"/>
</dbReference>
<dbReference type="InterPro" id="IPR024688">
    <property type="entry name" value="Mac_dom"/>
</dbReference>
<evidence type="ECO:0000256" key="4">
    <source>
        <dbReference type="ARBA" id="ARBA00022737"/>
    </source>
</evidence>
<evidence type="ECO:0000256" key="7">
    <source>
        <dbReference type="ARBA" id="ARBA00067695"/>
    </source>
</evidence>
<evidence type="ECO:0000256" key="1">
    <source>
        <dbReference type="ARBA" id="ARBA00007274"/>
    </source>
</evidence>
<dbReference type="InterPro" id="IPR018357">
    <property type="entry name" value="Hexapep_transf_CS"/>
</dbReference>
<feature type="domain" description="Maltose/galactoside acetyltransferase" evidence="8">
    <location>
        <begin position="1"/>
        <end position="52"/>
    </location>
</feature>
<evidence type="ECO:0000256" key="2">
    <source>
        <dbReference type="ARBA" id="ARBA00022458"/>
    </source>
</evidence>
<reference evidence="9 10" key="1">
    <citation type="submission" date="2018-09" db="EMBL/GenBank/DDBJ databases">
        <authorList>
            <person name="Wang Z."/>
        </authorList>
    </citation>
    <scope>NUCLEOTIDE SEQUENCE [LARGE SCALE GENOMIC DNA]</scope>
    <source>
        <strain evidence="9 10">ALS 81</strain>
    </source>
</reference>
<keyword evidence="3 9" id="KW-0808">Transferase</keyword>
<keyword evidence="4" id="KW-0677">Repeat</keyword>
<keyword evidence="5" id="KW-0012">Acyltransferase</keyword>
<dbReference type="InterPro" id="IPR051159">
    <property type="entry name" value="Hexapeptide_acetyltransf"/>
</dbReference>
<gene>
    <name evidence="9" type="ORF">DBZ36_18500</name>
</gene>
<name>A0A420E6W1_9ALTE</name>
<dbReference type="SMART" id="SM01266">
    <property type="entry name" value="Mac"/>
    <property type="match status" value="1"/>
</dbReference>
<dbReference type="SUPFAM" id="SSF51161">
    <property type="entry name" value="Trimeric LpxA-like enzymes"/>
    <property type="match status" value="1"/>
</dbReference>
<dbReference type="Pfam" id="PF12464">
    <property type="entry name" value="Mac"/>
    <property type="match status" value="1"/>
</dbReference>
<protein>
    <recommendedName>
        <fullName evidence="7">Nodulation protein L</fullName>
    </recommendedName>
</protein>
<dbReference type="PANTHER" id="PTHR23416">
    <property type="entry name" value="SIALIC ACID SYNTHASE-RELATED"/>
    <property type="match status" value="1"/>
</dbReference>
<evidence type="ECO:0000313" key="9">
    <source>
        <dbReference type="EMBL" id="RKF13775.1"/>
    </source>
</evidence>
<comment type="similarity">
    <text evidence="1">Belongs to the transferase hexapeptide repeat family.</text>
</comment>
<evidence type="ECO:0000256" key="3">
    <source>
        <dbReference type="ARBA" id="ARBA00022679"/>
    </source>
</evidence>
<evidence type="ECO:0000256" key="6">
    <source>
        <dbReference type="ARBA" id="ARBA00055587"/>
    </source>
</evidence>
<keyword evidence="10" id="KW-1185">Reference proteome</keyword>
<dbReference type="InterPro" id="IPR001451">
    <property type="entry name" value="Hexapep"/>
</dbReference>
<dbReference type="OrthoDB" id="9815592at2"/>
<dbReference type="GO" id="GO:0008374">
    <property type="term" value="F:O-acyltransferase activity"/>
    <property type="evidence" value="ECO:0007669"/>
    <property type="project" value="TreeGrafter"/>
</dbReference>
<dbReference type="Pfam" id="PF14602">
    <property type="entry name" value="Hexapep_2"/>
    <property type="match status" value="1"/>
</dbReference>
<dbReference type="InterPro" id="IPR011004">
    <property type="entry name" value="Trimer_LpxA-like_sf"/>
</dbReference>
<dbReference type="PANTHER" id="PTHR23416:SF23">
    <property type="entry name" value="ACETYLTRANSFERASE C18B11.09C-RELATED"/>
    <property type="match status" value="1"/>
</dbReference>
<accession>A0A420E6W1</accession>
<comment type="function">
    <text evidence="6">Acetyltransferase implicated in the O-acetylation of Nod factors.</text>
</comment>
<dbReference type="Proteomes" id="UP000286482">
    <property type="component" value="Unassembled WGS sequence"/>
</dbReference>
<dbReference type="AlphaFoldDB" id="A0A420E6W1"/>
<sequence length="198" mass="21676">MIDGYPFNVWDDDLKARRLRTRQLTYRFNQLPPEQEDQRVAIALQLFERVGRNVEISPPLTVDYGDTVFIGDDVFINSNFTLVNSAKVTIGDRVMIAPNVSLFSINHALSPELRFTHQDERGKDVRIDYPAPISIGNDVWIGGHAVVLAGVSIGDGAVIAAGSIVTKDVPAGVLVAGNPAKILREIKPGETVGRVKTE</sequence>
<dbReference type="FunFam" id="2.160.10.10:FF:000025">
    <property type="entry name" value="Hexapeptide-repeat containing-acetyltransferase"/>
    <property type="match status" value="1"/>
</dbReference>
<keyword evidence="2" id="KW-0536">Nodulation</keyword>
<evidence type="ECO:0000259" key="8">
    <source>
        <dbReference type="SMART" id="SM01266"/>
    </source>
</evidence>
<dbReference type="CDD" id="cd03357">
    <property type="entry name" value="LbH_MAT_GAT"/>
    <property type="match status" value="1"/>
</dbReference>
<dbReference type="EMBL" id="RAQO01000010">
    <property type="protein sequence ID" value="RKF13775.1"/>
    <property type="molecule type" value="Genomic_DNA"/>
</dbReference>
<dbReference type="GO" id="GO:0016407">
    <property type="term" value="F:acetyltransferase activity"/>
    <property type="evidence" value="ECO:0007669"/>
    <property type="project" value="InterPro"/>
</dbReference>
<comment type="caution">
    <text evidence="9">The sequence shown here is derived from an EMBL/GenBank/DDBJ whole genome shotgun (WGS) entry which is preliminary data.</text>
</comment>
<dbReference type="PROSITE" id="PS00101">
    <property type="entry name" value="HEXAPEP_TRANSFERASES"/>
    <property type="match status" value="1"/>
</dbReference>
<evidence type="ECO:0000313" key="10">
    <source>
        <dbReference type="Proteomes" id="UP000286482"/>
    </source>
</evidence>
<proteinExistence type="inferred from homology"/>
<organism evidence="9 10">
    <name type="scientific">Alginatibacterium sediminis</name>
    <dbReference type="NCBI Taxonomy" id="2164068"/>
    <lineage>
        <taxon>Bacteria</taxon>
        <taxon>Pseudomonadati</taxon>
        <taxon>Pseudomonadota</taxon>
        <taxon>Gammaproteobacteria</taxon>
        <taxon>Alteromonadales</taxon>
        <taxon>Alteromonadaceae</taxon>
        <taxon>Alginatibacterium</taxon>
    </lineage>
</organism>